<dbReference type="AlphaFoldDB" id="A0A7S6VT58"/>
<protein>
    <submittedName>
        <fullName evidence="1">Uncharacterized protein</fullName>
    </submittedName>
</protein>
<accession>A0A7S6VT58</accession>
<dbReference type="Proteomes" id="UP000593966">
    <property type="component" value="Chromosome"/>
</dbReference>
<keyword evidence="2" id="KW-1185">Reference proteome</keyword>
<name>A0A7S6VT58_9GAMM</name>
<organism evidence="1 2">
    <name type="scientific">Acinetobacter piscicola</name>
    <dbReference type="NCBI Taxonomy" id="2006115"/>
    <lineage>
        <taxon>Bacteria</taxon>
        <taxon>Pseudomonadati</taxon>
        <taxon>Pseudomonadota</taxon>
        <taxon>Gammaproteobacteria</taxon>
        <taxon>Moraxellales</taxon>
        <taxon>Moraxellaceae</taxon>
        <taxon>Acinetobacter</taxon>
    </lineage>
</organism>
<sequence>MSLPLKTFYTLDEAVRLFHSLFPQRVDIDVNYFLMLGIKQFIRLAIKKSDICVDDKNGVINLDNYEGSDDPDEIIEHIAIIRDLLSCCDEKTSFLVVNESYIEDFIFYNEINLNEIRFDNFYSVLNNYFPIPNEYIAKLGFFSFANKLHYSKLYDMAMFSKKRKIILDRKDLEANGYPLVDEDYLKDDWAVGFWFKDSSALTESDYIEDITIKTDDLYLFGEDLQLLLDGKHREPIENNSRIKKNNVEVAKEQIKLHPKRANSINQIIYALAKMADLDLSQHQSAYTQLEAFCNNRGIEIPKKDTSGNLFKEIYRAFNLENSK</sequence>
<evidence type="ECO:0000313" key="1">
    <source>
        <dbReference type="EMBL" id="QOW44426.1"/>
    </source>
</evidence>
<evidence type="ECO:0000313" key="2">
    <source>
        <dbReference type="Proteomes" id="UP000593966"/>
    </source>
</evidence>
<proteinExistence type="predicted"/>
<reference evidence="1 2" key="1">
    <citation type="submission" date="2020-02" db="EMBL/GenBank/DDBJ databases">
        <title>Tigecycline-resistant Acinetobacter species from pigs and migratory birds.</title>
        <authorList>
            <person name="Chen C."/>
            <person name="Sun J."/>
            <person name="Liao X.-P."/>
            <person name="Liu Y.-H."/>
        </authorList>
    </citation>
    <scope>NUCLEOTIDE SEQUENCE [LARGE SCALE GENOMIC DNA]</scope>
    <source>
        <strain evidence="1 2">YH12207_T</strain>
    </source>
</reference>
<gene>
    <name evidence="1" type="ORF">G0028_17765</name>
</gene>
<dbReference type="RefSeq" id="WP_180047625.1">
    <property type="nucleotide sequence ID" value="NZ_CP048659.1"/>
</dbReference>
<dbReference type="EMBL" id="CP048659">
    <property type="protein sequence ID" value="QOW44426.1"/>
    <property type="molecule type" value="Genomic_DNA"/>
</dbReference>